<protein>
    <submittedName>
        <fullName evidence="1">Alkaline phosphatase family protein</fullName>
    </submittedName>
</protein>
<gene>
    <name evidence="1" type="ORF">PBV87_01845</name>
</gene>
<dbReference type="Gene3D" id="3.40.720.10">
    <property type="entry name" value="Alkaline Phosphatase, subunit A"/>
    <property type="match status" value="1"/>
</dbReference>
<evidence type="ECO:0000313" key="1">
    <source>
        <dbReference type="EMBL" id="MDA3730248.1"/>
    </source>
</evidence>
<dbReference type="GO" id="GO:0016787">
    <property type="term" value="F:hydrolase activity"/>
    <property type="evidence" value="ECO:0007669"/>
    <property type="project" value="UniProtKB-ARBA"/>
</dbReference>
<keyword evidence="2" id="KW-1185">Reference proteome</keyword>
<reference evidence="1" key="1">
    <citation type="journal article" date="2023" name="Int. J. Syst. Evol. Microbiol.">
        <title>&lt;i&gt;Holtiella tumoricola&lt;/i&gt; gen. nov. sp. nov., isolated from a human clinical sample.</title>
        <authorList>
            <person name="Allen-Vercoe E."/>
            <person name="Daigneault M.C."/>
            <person name="Vancuren S.J."/>
            <person name="Cochrane K."/>
            <person name="O'Neal L.L."/>
            <person name="Sankaranarayanan K."/>
            <person name="Lawson P.A."/>
        </authorList>
    </citation>
    <scope>NUCLEOTIDE SEQUENCE</scope>
    <source>
        <strain evidence="1">CC70A</strain>
    </source>
</reference>
<sequence>MTKRMLVISLDAMISEDLEYIKTLPNLGPIVQNGAIVKNSQTVYPSLTYTAHASMISGTYPDKHGVVNNEIFNPFMKFGDWFEERNGIHAAILPEECEKHGLKVLINSWPTMVGADVTWNLQRAGIHQVADDKKASMIANSTPGLMEKMYEICSDAWKEEKYKDSDKFSGLASKYLIEIEMPNIIFMHMTLIDHYRHVYGVYSEKIKEAIKFIDDMLGYTFDALKAKGIYDETIFVICSDHGQVNIDESINLNRDFMDKGWITVDAEGNVIDWKVFAHSAAASAQIYVRDHDETLKQEVAEYLKQNKTRFRIDQMFTTEEVKEAYKLDGDFDFVLEAEEGVGFNYMLSAPFIKKVANEDYRTSVGTHGHIPTRGSQPALVLCGPGVKSGTVLEKAHNVDIAPTCAALLGFEMPGADGRVLAELIEQ</sequence>
<dbReference type="CDD" id="cd16018">
    <property type="entry name" value="Enpp"/>
    <property type="match status" value="1"/>
</dbReference>
<dbReference type="Proteomes" id="UP001169242">
    <property type="component" value="Unassembled WGS sequence"/>
</dbReference>
<dbReference type="PANTHER" id="PTHR10151:SF120">
    <property type="entry name" value="BIS(5'-ADENOSYL)-TRIPHOSPHATASE"/>
    <property type="match status" value="1"/>
</dbReference>
<dbReference type="EMBL" id="JAQIFT010000010">
    <property type="protein sequence ID" value="MDA3730248.1"/>
    <property type="molecule type" value="Genomic_DNA"/>
</dbReference>
<organism evidence="1 2">
    <name type="scientific">Holtiella tumoricola</name>
    <dbReference type="NCBI Taxonomy" id="3018743"/>
    <lineage>
        <taxon>Bacteria</taxon>
        <taxon>Bacillati</taxon>
        <taxon>Bacillota</taxon>
        <taxon>Clostridia</taxon>
        <taxon>Lachnospirales</taxon>
        <taxon>Cellulosilyticaceae</taxon>
        <taxon>Holtiella</taxon>
    </lineage>
</organism>
<dbReference type="SUPFAM" id="SSF53649">
    <property type="entry name" value="Alkaline phosphatase-like"/>
    <property type="match status" value="1"/>
</dbReference>
<dbReference type="PANTHER" id="PTHR10151">
    <property type="entry name" value="ECTONUCLEOTIDE PYROPHOSPHATASE/PHOSPHODIESTERASE"/>
    <property type="match status" value="1"/>
</dbReference>
<accession>A0AA42IZP3</accession>
<dbReference type="InterPro" id="IPR017850">
    <property type="entry name" value="Alkaline_phosphatase_core_sf"/>
</dbReference>
<proteinExistence type="predicted"/>
<evidence type="ECO:0000313" key="2">
    <source>
        <dbReference type="Proteomes" id="UP001169242"/>
    </source>
</evidence>
<comment type="caution">
    <text evidence="1">The sequence shown here is derived from an EMBL/GenBank/DDBJ whole genome shotgun (WGS) entry which is preliminary data.</text>
</comment>
<dbReference type="Pfam" id="PF01663">
    <property type="entry name" value="Phosphodiest"/>
    <property type="match status" value="1"/>
</dbReference>
<dbReference type="RefSeq" id="WP_271010931.1">
    <property type="nucleotide sequence ID" value="NZ_JAQIFT010000010.1"/>
</dbReference>
<name>A0AA42IZP3_9FIRM</name>
<dbReference type="AlphaFoldDB" id="A0AA42IZP3"/>
<dbReference type="InterPro" id="IPR002591">
    <property type="entry name" value="Phosphodiest/P_Trfase"/>
</dbReference>